<name>A0A090QR64_9GAMM</name>
<dbReference type="InterPro" id="IPR019621">
    <property type="entry name" value="DUF2491"/>
</dbReference>
<proteinExistence type="predicted"/>
<dbReference type="AlphaFoldDB" id="A0A090QR64"/>
<accession>A0A090QR64</accession>
<protein>
    <submittedName>
        <fullName evidence="1">Putative cytoplasmic protein</fullName>
    </submittedName>
</protein>
<dbReference type="Proteomes" id="UP000029227">
    <property type="component" value="Unassembled WGS sequence"/>
</dbReference>
<dbReference type="EMBL" id="BBMN01000004">
    <property type="protein sequence ID" value="GAL04314.1"/>
    <property type="molecule type" value="Genomic_DNA"/>
</dbReference>
<gene>
    <name evidence="1" type="ORF">JCM19237_986</name>
</gene>
<evidence type="ECO:0000313" key="1">
    <source>
        <dbReference type="EMBL" id="GAL04314.1"/>
    </source>
</evidence>
<evidence type="ECO:0000313" key="2">
    <source>
        <dbReference type="Proteomes" id="UP000029227"/>
    </source>
</evidence>
<dbReference type="Pfam" id="PF10679">
    <property type="entry name" value="DUF2491"/>
    <property type="match status" value="1"/>
</dbReference>
<dbReference type="STRING" id="754436.JCM19237_986"/>
<reference evidence="1 2" key="1">
    <citation type="journal article" date="2014" name="Genome Announc.">
        <title>Draft Genome Sequences of Two Vibrionaceae Species, Vibrio ponticus C121 and Photobacterium aphoticum C119, Isolated as Coral Reef Microbiota.</title>
        <authorList>
            <person name="Al-saari N."/>
            <person name="Meirelles P.M."/>
            <person name="Mino S."/>
            <person name="Suda W."/>
            <person name="Oshima K."/>
            <person name="Hattori M."/>
            <person name="Ohkuma M."/>
            <person name="Thompson F.L."/>
            <person name="Gomez-Gil B."/>
            <person name="Sawabe T."/>
            <person name="Sawabe T."/>
        </authorList>
    </citation>
    <scope>NUCLEOTIDE SEQUENCE [LARGE SCALE GENOMIC DNA]</scope>
    <source>
        <strain evidence="1 2">JCM 19237</strain>
    </source>
</reference>
<comment type="caution">
    <text evidence="1">The sequence shown here is derived from an EMBL/GenBank/DDBJ whole genome shotgun (WGS) entry which is preliminary data.</text>
</comment>
<organism evidence="1 2">
    <name type="scientific">Photobacterium aphoticum</name>
    <dbReference type="NCBI Taxonomy" id="754436"/>
    <lineage>
        <taxon>Bacteria</taxon>
        <taxon>Pseudomonadati</taxon>
        <taxon>Pseudomonadota</taxon>
        <taxon>Gammaproteobacteria</taxon>
        <taxon>Vibrionales</taxon>
        <taxon>Vibrionaceae</taxon>
        <taxon>Photobacterium</taxon>
    </lineage>
</organism>
<sequence length="49" mass="5469">MIYDRDCGEGVFESLLVSGEEKIYHNQAERCLALSTGFDLSPTDFKLIG</sequence>